<dbReference type="RefSeq" id="WP_160633459.1">
    <property type="nucleotide sequence ID" value="NZ_WWNE01000007.1"/>
</dbReference>
<protein>
    <submittedName>
        <fullName evidence="1">Uncharacterized protein</fullName>
    </submittedName>
</protein>
<keyword evidence="2" id="KW-1185">Reference proteome</keyword>
<dbReference type="EMBL" id="WWNE01000007">
    <property type="protein sequence ID" value="NBG66514.1"/>
    <property type="molecule type" value="Genomic_DNA"/>
</dbReference>
<organism evidence="1 2">
    <name type="scientific">Acidiluteibacter ferrifornacis</name>
    <dbReference type="NCBI Taxonomy" id="2692424"/>
    <lineage>
        <taxon>Bacteria</taxon>
        <taxon>Pseudomonadati</taxon>
        <taxon>Bacteroidota</taxon>
        <taxon>Flavobacteriia</taxon>
        <taxon>Flavobacteriales</taxon>
        <taxon>Cryomorphaceae</taxon>
        <taxon>Acidiluteibacter</taxon>
    </lineage>
</organism>
<sequence>MIEPNKIAVEEQQIHEAIAQAQQQLFIDNLRNRSLNVALDSKIRGYIGEIAVRTWFASHDIQFSSTNKLNRKSNMDVDFIYQGKSQSVEIELKTSLVPDQDRTIESAICQRDIKLIRRGEESIEDLKSDVHIQLFFNQRRAAKDLWLQQQPSIKPTDSVREIYDRLACFRYLNDTFLIGWIDKPTLIQQINQKPNFLKKWSYGQRQFWTCSLAKEAKPIDAIIPFLKAL</sequence>
<dbReference type="AlphaFoldDB" id="A0A6N9NKW5"/>
<name>A0A6N9NKW5_9FLAO</name>
<evidence type="ECO:0000313" key="2">
    <source>
        <dbReference type="Proteomes" id="UP000470771"/>
    </source>
</evidence>
<comment type="caution">
    <text evidence="1">The sequence shown here is derived from an EMBL/GenBank/DDBJ whole genome shotgun (WGS) entry which is preliminary data.</text>
</comment>
<dbReference type="Proteomes" id="UP000470771">
    <property type="component" value="Unassembled WGS sequence"/>
</dbReference>
<accession>A0A6N9NKW5</accession>
<evidence type="ECO:0000313" key="1">
    <source>
        <dbReference type="EMBL" id="NBG66514.1"/>
    </source>
</evidence>
<gene>
    <name evidence="1" type="ORF">GQN54_10325</name>
</gene>
<reference evidence="1 2" key="1">
    <citation type="submission" date="2019-12" db="EMBL/GenBank/DDBJ databases">
        <authorList>
            <person name="Zhao J."/>
        </authorList>
    </citation>
    <scope>NUCLEOTIDE SEQUENCE [LARGE SCALE GENOMIC DNA]</scope>
    <source>
        <strain evidence="1 2">S-15</strain>
    </source>
</reference>
<proteinExistence type="predicted"/>